<dbReference type="EMBL" id="JACSQB010000068">
    <property type="protein sequence ID" value="MBD8047239.1"/>
    <property type="molecule type" value="Genomic_DNA"/>
</dbReference>
<dbReference type="CDD" id="cd03801">
    <property type="entry name" value="GT4_PimA-like"/>
    <property type="match status" value="1"/>
</dbReference>
<protein>
    <submittedName>
        <fullName evidence="3">Glycosyltransferase</fullName>
    </submittedName>
</protein>
<dbReference type="PANTHER" id="PTHR12526">
    <property type="entry name" value="GLYCOSYLTRANSFERASE"/>
    <property type="match status" value="1"/>
</dbReference>
<dbReference type="RefSeq" id="WP_191740211.1">
    <property type="nucleotide sequence ID" value="NZ_JACSQB010000068.1"/>
</dbReference>
<dbReference type="PANTHER" id="PTHR12526:SF630">
    <property type="entry name" value="GLYCOSYLTRANSFERASE"/>
    <property type="match status" value="1"/>
</dbReference>
<dbReference type="Proteomes" id="UP000627166">
    <property type="component" value="Unassembled WGS sequence"/>
</dbReference>
<dbReference type="InterPro" id="IPR029063">
    <property type="entry name" value="SAM-dependent_MTases_sf"/>
</dbReference>
<dbReference type="InterPro" id="IPR041698">
    <property type="entry name" value="Methyltransf_25"/>
</dbReference>
<keyword evidence="4" id="KW-1185">Reference proteome</keyword>
<organism evidence="3 4">
    <name type="scientific">Clostridium faecium</name>
    <dbReference type="NCBI Taxonomy" id="2762223"/>
    <lineage>
        <taxon>Bacteria</taxon>
        <taxon>Bacillati</taxon>
        <taxon>Bacillota</taxon>
        <taxon>Clostridia</taxon>
        <taxon>Eubacteriales</taxon>
        <taxon>Clostridiaceae</taxon>
        <taxon>Clostridium</taxon>
    </lineage>
</organism>
<sequence>MAFFVKQGMESFLNDIIHRLVNDYEIKKIIVNNYSQIDNGMEWADICWFEWCDELIEYGSKHKLSRDKKIICRLHSYEAFNDYIYKVNWSTIDRLIFVAEHIKNHVLSKINIDVTKVNVVANGIDINKYRFKERQKGFNIAYVGYINYKKGPMLLIHTFKKIYDTDNRYKLYIAGKFQDERDILYFKQMIKELKLENNIIFTGWQDNLDKWLEDKNYILCTSVLESQNISVMEAMSKGIRPLIHNFVGANNIYPNRYIWNTIDECVDMLNSSYYNSSEYRSYIEENYSLDKQINRINHIIKCENCSISEDNSFNYNNYWNNRLNCKFDIEGVGYIGFGKTYNKYLYKIRIEILEYIVKNIFETLDGKNILELGPGIGMFTEYFNKYSLNRYDGIDIAEKSIMELRNKYPHFNFTQGDISDSNNYHNNKYDLIFAADVLLHLTDEKKYKNTINLLSNKLEEGGIIILYDPITLIGTKSKSSHVIIRDINEINRILSDANLKIEELIPSSFFMNFPFDCDLLKENRHIPQNIFNNIYKIMSSNVSERLKENISQWLLCTEKKVLMSYKFGLSQKVMVITSINTSAFNLNNSKIFDIKKLNKMQSIVKRRVFTDKELLRNKQIYSVIMELNKDIEFLLNTHKS</sequence>
<dbReference type="Gene3D" id="3.40.50.2000">
    <property type="entry name" value="Glycogen Phosphorylase B"/>
    <property type="match status" value="2"/>
</dbReference>
<dbReference type="SUPFAM" id="SSF53335">
    <property type="entry name" value="S-adenosyl-L-methionine-dependent methyltransferases"/>
    <property type="match status" value="1"/>
</dbReference>
<reference evidence="3 4" key="1">
    <citation type="submission" date="2020-08" db="EMBL/GenBank/DDBJ databases">
        <title>A Genomic Blueprint of the Chicken Gut Microbiome.</title>
        <authorList>
            <person name="Gilroy R."/>
            <person name="Ravi A."/>
            <person name="Getino M."/>
            <person name="Pursley I."/>
            <person name="Horton D.L."/>
            <person name="Alikhan N.-F."/>
            <person name="Baker D."/>
            <person name="Gharbi K."/>
            <person name="Hall N."/>
            <person name="Watson M."/>
            <person name="Adriaenssens E.M."/>
            <person name="Foster-Nyarko E."/>
            <person name="Jarju S."/>
            <person name="Secka A."/>
            <person name="Antonio M."/>
            <person name="Oren A."/>
            <person name="Chaudhuri R."/>
            <person name="La Ragione R.M."/>
            <person name="Hildebrand F."/>
            <person name="Pallen M.J."/>
        </authorList>
    </citation>
    <scope>NUCLEOTIDE SEQUENCE [LARGE SCALE GENOMIC DNA]</scope>
    <source>
        <strain evidence="3 4">N37</strain>
    </source>
</reference>
<gene>
    <name evidence="3" type="ORF">H9637_09365</name>
</gene>
<accession>A0ABR8YSQ7</accession>
<dbReference type="CDD" id="cd02440">
    <property type="entry name" value="AdoMet_MTases"/>
    <property type="match status" value="1"/>
</dbReference>
<dbReference type="Pfam" id="PF13649">
    <property type="entry name" value="Methyltransf_25"/>
    <property type="match status" value="1"/>
</dbReference>
<feature type="domain" description="Glycosyl transferase family 1" evidence="1">
    <location>
        <begin position="132"/>
        <end position="248"/>
    </location>
</feature>
<evidence type="ECO:0000313" key="3">
    <source>
        <dbReference type="EMBL" id="MBD8047239.1"/>
    </source>
</evidence>
<dbReference type="Gene3D" id="3.40.50.150">
    <property type="entry name" value="Vaccinia Virus protein VP39"/>
    <property type="match status" value="1"/>
</dbReference>
<feature type="domain" description="Methyltransferase" evidence="2">
    <location>
        <begin position="369"/>
        <end position="462"/>
    </location>
</feature>
<proteinExistence type="predicted"/>
<evidence type="ECO:0000313" key="4">
    <source>
        <dbReference type="Proteomes" id="UP000627166"/>
    </source>
</evidence>
<comment type="caution">
    <text evidence="3">The sequence shown here is derived from an EMBL/GenBank/DDBJ whole genome shotgun (WGS) entry which is preliminary data.</text>
</comment>
<dbReference type="InterPro" id="IPR001296">
    <property type="entry name" value="Glyco_trans_1"/>
</dbReference>
<dbReference type="SUPFAM" id="SSF53756">
    <property type="entry name" value="UDP-Glycosyltransferase/glycogen phosphorylase"/>
    <property type="match status" value="1"/>
</dbReference>
<evidence type="ECO:0000259" key="2">
    <source>
        <dbReference type="Pfam" id="PF13649"/>
    </source>
</evidence>
<name>A0ABR8YSQ7_9CLOT</name>
<dbReference type="Pfam" id="PF00534">
    <property type="entry name" value="Glycos_transf_1"/>
    <property type="match status" value="1"/>
</dbReference>
<evidence type="ECO:0000259" key="1">
    <source>
        <dbReference type="Pfam" id="PF00534"/>
    </source>
</evidence>